<keyword evidence="1" id="KW-0175">Coiled coil</keyword>
<proteinExistence type="predicted"/>
<feature type="transmembrane region" description="Helical" evidence="2">
    <location>
        <begin position="12"/>
        <end position="32"/>
    </location>
</feature>
<evidence type="ECO:0000313" key="4">
    <source>
        <dbReference type="Proteomes" id="UP001500141"/>
    </source>
</evidence>
<evidence type="ECO:0000256" key="1">
    <source>
        <dbReference type="SAM" id="Coils"/>
    </source>
</evidence>
<comment type="caution">
    <text evidence="3">The sequence shown here is derived from an EMBL/GenBank/DDBJ whole genome shotgun (WGS) entry which is preliminary data.</text>
</comment>
<keyword evidence="2" id="KW-0812">Transmembrane</keyword>
<evidence type="ECO:0000256" key="2">
    <source>
        <dbReference type="SAM" id="Phobius"/>
    </source>
</evidence>
<name>A0ABP8ZIM8_9FLAO</name>
<protein>
    <recommendedName>
        <fullName evidence="5">Chromosome partitioning protein ParA</fullName>
    </recommendedName>
</protein>
<dbReference type="Proteomes" id="UP001500141">
    <property type="component" value="Unassembled WGS sequence"/>
</dbReference>
<gene>
    <name evidence="3" type="ORF">GCM10023230_02140</name>
</gene>
<sequence>MNTTSQNTFSNIGRIFVATVLFGCLSFSFNFLAGVQQEKKQAVSDKKQSKVSAESKPFVFVRKDEVVKEDQIPVNYQSKKSKIEIENLKNEVANLKAQHEYLKEENSFLRKERDSVLSVIENSNEYYGILKNTIKKGSQVWISDVKLNFLKELSNGKFKPTHRAKSTDVIQVGFTVNGSKISLATDKTYYIQIVDDNNNIVGKKDRKDFGNMTLEYSDLLTVMYFDKNIEAKADIQTYELKKGIYSVFIFDDRELVTKSSFELE</sequence>
<keyword evidence="4" id="KW-1185">Reference proteome</keyword>
<evidence type="ECO:0000313" key="3">
    <source>
        <dbReference type="EMBL" id="GAA4757821.1"/>
    </source>
</evidence>
<reference evidence="4" key="1">
    <citation type="journal article" date="2019" name="Int. J. Syst. Evol. Microbiol.">
        <title>The Global Catalogue of Microorganisms (GCM) 10K type strain sequencing project: providing services to taxonomists for standard genome sequencing and annotation.</title>
        <authorList>
            <consortium name="The Broad Institute Genomics Platform"/>
            <consortium name="The Broad Institute Genome Sequencing Center for Infectious Disease"/>
            <person name="Wu L."/>
            <person name="Ma J."/>
        </authorList>
    </citation>
    <scope>NUCLEOTIDE SEQUENCE [LARGE SCALE GENOMIC DNA]</scope>
    <source>
        <strain evidence="4">JCM 18198</strain>
    </source>
</reference>
<organism evidence="3 4">
    <name type="scientific">Flavobacterium hankyongi</name>
    <dbReference type="NCBI Taxonomy" id="1176532"/>
    <lineage>
        <taxon>Bacteria</taxon>
        <taxon>Pseudomonadati</taxon>
        <taxon>Bacteroidota</taxon>
        <taxon>Flavobacteriia</taxon>
        <taxon>Flavobacteriales</taxon>
        <taxon>Flavobacteriaceae</taxon>
        <taxon>Flavobacterium</taxon>
    </lineage>
</organism>
<dbReference type="EMBL" id="BAABIP010000005">
    <property type="protein sequence ID" value="GAA4757821.1"/>
    <property type="molecule type" value="Genomic_DNA"/>
</dbReference>
<dbReference type="RefSeq" id="WP_264542694.1">
    <property type="nucleotide sequence ID" value="NZ_BAABIP010000005.1"/>
</dbReference>
<evidence type="ECO:0008006" key="5">
    <source>
        <dbReference type="Google" id="ProtNLM"/>
    </source>
</evidence>
<feature type="coiled-coil region" evidence="1">
    <location>
        <begin position="78"/>
        <end position="112"/>
    </location>
</feature>
<keyword evidence="2" id="KW-0472">Membrane</keyword>
<accession>A0ABP8ZIM8</accession>
<keyword evidence="2" id="KW-1133">Transmembrane helix</keyword>